<dbReference type="EMBL" id="JBEPMK010000002">
    <property type="protein sequence ID" value="MET3644122.1"/>
    <property type="molecule type" value="Genomic_DNA"/>
</dbReference>
<dbReference type="GO" id="GO:0006508">
    <property type="term" value="P:proteolysis"/>
    <property type="evidence" value="ECO:0007669"/>
    <property type="project" value="UniProtKB-KW"/>
</dbReference>
<feature type="signal peptide" evidence="2">
    <location>
        <begin position="1"/>
        <end position="22"/>
    </location>
</feature>
<gene>
    <name evidence="4" type="ORF">ABID27_000744</name>
</gene>
<evidence type="ECO:0000313" key="4">
    <source>
        <dbReference type="EMBL" id="MET3644122.1"/>
    </source>
</evidence>
<dbReference type="InterPro" id="IPR001254">
    <property type="entry name" value="Trypsin_dom"/>
</dbReference>
<keyword evidence="2" id="KW-0732">Signal</keyword>
<reference evidence="4 5" key="1">
    <citation type="submission" date="2024-06" db="EMBL/GenBank/DDBJ databases">
        <title>Genomic Encyclopedia of Type Strains, Phase IV (KMG-IV): sequencing the most valuable type-strain genomes for metagenomic binning, comparative biology and taxonomic classification.</title>
        <authorList>
            <person name="Goeker M."/>
        </authorList>
    </citation>
    <scope>NUCLEOTIDE SEQUENCE [LARGE SCALE GENOMIC DNA]</scope>
    <source>
        <strain evidence="4 5">DSM 15349</strain>
    </source>
</reference>
<organism evidence="4 5">
    <name type="scientific">Streptococcus gallinaceus</name>
    <dbReference type="NCBI Taxonomy" id="165758"/>
    <lineage>
        <taxon>Bacteria</taxon>
        <taxon>Bacillati</taxon>
        <taxon>Bacillota</taxon>
        <taxon>Bacilli</taxon>
        <taxon>Lactobacillales</taxon>
        <taxon>Streptococcaceae</taxon>
        <taxon>Streptococcus</taxon>
    </lineage>
</organism>
<keyword evidence="5" id="KW-1185">Reference proteome</keyword>
<name>A0ABV2JJN7_9STRE</name>
<sequence length="256" mass="28199">MKRKIFRILFVLGLMVSFFENAAAATKPIEGTSLANQSPYNLSYILQVTVGENNYKKSSATLIAPNILLTVAHGIADEQTGNISEETTSASALRANLPATYTNSSDIYRSPNSENPFIIYPFYSGAWNRVNDIALVKITDPSSETSNINTSQVRLRVYRNLQQLRGKKFTIVSNTINLPGRWVYETGKITKIRPDGLLETNISGVKGQSGSSIIVDGQIIGIASAIENNKLLITPFTEQTKINLFDPNGILNVEFY</sequence>
<keyword evidence="1" id="KW-0720">Serine protease</keyword>
<dbReference type="Pfam" id="PF00089">
    <property type="entry name" value="Trypsin"/>
    <property type="match status" value="1"/>
</dbReference>
<dbReference type="EC" id="3.4.21.-" evidence="4"/>
<dbReference type="RefSeq" id="WP_354280339.1">
    <property type="nucleotide sequence ID" value="NZ_JBEPMK010000002.1"/>
</dbReference>
<dbReference type="SUPFAM" id="SSF50494">
    <property type="entry name" value="Trypsin-like serine proteases"/>
    <property type="match status" value="1"/>
</dbReference>
<protein>
    <submittedName>
        <fullName evidence="4">Protease YdgD</fullName>
        <ecNumber evidence="4">3.4.21.-</ecNumber>
    </submittedName>
</protein>
<evidence type="ECO:0000256" key="1">
    <source>
        <dbReference type="ARBA" id="ARBA00022825"/>
    </source>
</evidence>
<evidence type="ECO:0000256" key="2">
    <source>
        <dbReference type="SAM" id="SignalP"/>
    </source>
</evidence>
<accession>A0ABV2JJN7</accession>
<proteinExistence type="predicted"/>
<comment type="caution">
    <text evidence="4">The sequence shown here is derived from an EMBL/GenBank/DDBJ whole genome shotgun (WGS) entry which is preliminary data.</text>
</comment>
<feature type="domain" description="Peptidase S1" evidence="3">
    <location>
        <begin position="37"/>
        <end position="229"/>
    </location>
</feature>
<evidence type="ECO:0000259" key="3">
    <source>
        <dbReference type="Pfam" id="PF00089"/>
    </source>
</evidence>
<feature type="chain" id="PRO_5047143688" evidence="2">
    <location>
        <begin position="23"/>
        <end position="256"/>
    </location>
</feature>
<keyword evidence="4" id="KW-0378">Hydrolase</keyword>
<dbReference type="InterPro" id="IPR009003">
    <property type="entry name" value="Peptidase_S1_PA"/>
</dbReference>
<dbReference type="InterPro" id="IPR043504">
    <property type="entry name" value="Peptidase_S1_PA_chymotrypsin"/>
</dbReference>
<dbReference type="Proteomes" id="UP001549055">
    <property type="component" value="Unassembled WGS sequence"/>
</dbReference>
<evidence type="ECO:0000313" key="5">
    <source>
        <dbReference type="Proteomes" id="UP001549055"/>
    </source>
</evidence>
<dbReference type="Gene3D" id="2.40.10.10">
    <property type="entry name" value="Trypsin-like serine proteases"/>
    <property type="match status" value="2"/>
</dbReference>
<keyword evidence="4" id="KW-0645">Protease</keyword>
<dbReference type="GO" id="GO:0008233">
    <property type="term" value="F:peptidase activity"/>
    <property type="evidence" value="ECO:0007669"/>
    <property type="project" value="UniProtKB-KW"/>
</dbReference>